<keyword evidence="9" id="KW-1185">Reference proteome</keyword>
<evidence type="ECO:0000256" key="6">
    <source>
        <dbReference type="RuleBase" id="RU363077"/>
    </source>
</evidence>
<feature type="domain" description="EamA" evidence="7">
    <location>
        <begin position="27"/>
        <end position="125"/>
    </location>
</feature>
<evidence type="ECO:0000259" key="7">
    <source>
        <dbReference type="Pfam" id="PF00892"/>
    </source>
</evidence>
<dbReference type="PANTHER" id="PTHR31218">
    <property type="entry name" value="WAT1-RELATED PROTEIN"/>
    <property type="match status" value="1"/>
</dbReference>
<evidence type="ECO:0000256" key="5">
    <source>
        <dbReference type="ARBA" id="ARBA00023136"/>
    </source>
</evidence>
<accession>A0A2Z6LJP2</accession>
<keyword evidence="4 6" id="KW-1133">Transmembrane helix</keyword>
<feature type="transmembrane region" description="Helical" evidence="6">
    <location>
        <begin position="38"/>
        <end position="63"/>
    </location>
</feature>
<dbReference type="InterPro" id="IPR000620">
    <property type="entry name" value="EamA_dom"/>
</dbReference>
<sequence>MAGRHCYKDVIPFTVMVAMECSNVGVSVLFKAATQKGLSYYVFVAYSYVISTLVLLLPLPFFFFKWSRGLPPLNVSLIFRIFLLGVLGVVAQLFGYKGLQYTTPTLSSALSNLIPAFTFILAVFFRCLSLSYS</sequence>
<evidence type="ECO:0000313" key="9">
    <source>
        <dbReference type="Proteomes" id="UP000242715"/>
    </source>
</evidence>
<dbReference type="SUPFAM" id="SSF103481">
    <property type="entry name" value="Multidrug resistance efflux transporter EmrE"/>
    <property type="match status" value="1"/>
</dbReference>
<keyword evidence="3 6" id="KW-0812">Transmembrane</keyword>
<reference evidence="9" key="1">
    <citation type="journal article" date="2017" name="Front. Plant Sci.">
        <title>Climate Clever Clovers: New Paradigm to Reduce the Environmental Footprint of Ruminants by Breeding Low Methanogenic Forages Utilizing Haplotype Variation.</title>
        <authorList>
            <person name="Kaur P."/>
            <person name="Appels R."/>
            <person name="Bayer P.E."/>
            <person name="Keeble-Gagnere G."/>
            <person name="Wang J."/>
            <person name="Hirakawa H."/>
            <person name="Shirasawa K."/>
            <person name="Vercoe P."/>
            <person name="Stefanova K."/>
            <person name="Durmic Z."/>
            <person name="Nichols P."/>
            <person name="Revell C."/>
            <person name="Isobe S.N."/>
            <person name="Edwards D."/>
            <person name="Erskine W."/>
        </authorList>
    </citation>
    <scope>NUCLEOTIDE SEQUENCE [LARGE SCALE GENOMIC DNA]</scope>
    <source>
        <strain evidence="9">cv. Daliak</strain>
    </source>
</reference>
<evidence type="ECO:0000256" key="4">
    <source>
        <dbReference type="ARBA" id="ARBA00022989"/>
    </source>
</evidence>
<feature type="transmembrane region" description="Helical" evidence="6">
    <location>
        <begin position="75"/>
        <end position="94"/>
    </location>
</feature>
<keyword evidence="5 6" id="KW-0472">Membrane</keyword>
<feature type="transmembrane region" description="Helical" evidence="6">
    <location>
        <begin position="106"/>
        <end position="128"/>
    </location>
</feature>
<dbReference type="Proteomes" id="UP000242715">
    <property type="component" value="Unassembled WGS sequence"/>
</dbReference>
<dbReference type="Pfam" id="PF00892">
    <property type="entry name" value="EamA"/>
    <property type="match status" value="1"/>
</dbReference>
<name>A0A2Z6LJP2_TRISU</name>
<proteinExistence type="inferred from homology"/>
<dbReference type="InterPro" id="IPR037185">
    <property type="entry name" value="EmrE-like"/>
</dbReference>
<dbReference type="OrthoDB" id="1727045at2759"/>
<evidence type="ECO:0000313" key="8">
    <source>
        <dbReference type="EMBL" id="GAU17693.1"/>
    </source>
</evidence>
<evidence type="ECO:0000256" key="1">
    <source>
        <dbReference type="ARBA" id="ARBA00004141"/>
    </source>
</evidence>
<comment type="subcellular location">
    <subcellularLocation>
        <location evidence="1 6">Membrane</location>
        <topology evidence="1 6">Multi-pass membrane protein</topology>
    </subcellularLocation>
</comment>
<dbReference type="GO" id="GO:0016020">
    <property type="term" value="C:membrane"/>
    <property type="evidence" value="ECO:0007669"/>
    <property type="project" value="UniProtKB-SubCell"/>
</dbReference>
<comment type="caution">
    <text evidence="6">Lacks conserved residue(s) required for the propagation of feature annotation.</text>
</comment>
<dbReference type="GO" id="GO:0022857">
    <property type="term" value="F:transmembrane transporter activity"/>
    <property type="evidence" value="ECO:0007669"/>
    <property type="project" value="InterPro"/>
</dbReference>
<dbReference type="EMBL" id="DF973175">
    <property type="protein sequence ID" value="GAU17693.1"/>
    <property type="molecule type" value="Genomic_DNA"/>
</dbReference>
<gene>
    <name evidence="8" type="ORF">TSUD_07550</name>
</gene>
<organism evidence="8 9">
    <name type="scientific">Trifolium subterraneum</name>
    <name type="common">Subterranean clover</name>
    <dbReference type="NCBI Taxonomy" id="3900"/>
    <lineage>
        <taxon>Eukaryota</taxon>
        <taxon>Viridiplantae</taxon>
        <taxon>Streptophyta</taxon>
        <taxon>Embryophyta</taxon>
        <taxon>Tracheophyta</taxon>
        <taxon>Spermatophyta</taxon>
        <taxon>Magnoliopsida</taxon>
        <taxon>eudicotyledons</taxon>
        <taxon>Gunneridae</taxon>
        <taxon>Pentapetalae</taxon>
        <taxon>rosids</taxon>
        <taxon>fabids</taxon>
        <taxon>Fabales</taxon>
        <taxon>Fabaceae</taxon>
        <taxon>Papilionoideae</taxon>
        <taxon>50 kb inversion clade</taxon>
        <taxon>NPAAA clade</taxon>
        <taxon>Hologalegina</taxon>
        <taxon>IRL clade</taxon>
        <taxon>Trifolieae</taxon>
        <taxon>Trifolium</taxon>
    </lineage>
</organism>
<dbReference type="InterPro" id="IPR030184">
    <property type="entry name" value="WAT1-related"/>
</dbReference>
<evidence type="ECO:0000256" key="3">
    <source>
        <dbReference type="ARBA" id="ARBA00022692"/>
    </source>
</evidence>
<protein>
    <recommendedName>
        <fullName evidence="6">WAT1-related protein</fullName>
    </recommendedName>
</protein>
<evidence type="ECO:0000256" key="2">
    <source>
        <dbReference type="ARBA" id="ARBA00007635"/>
    </source>
</evidence>
<comment type="similarity">
    <text evidence="2 6">Belongs to the drug/metabolite transporter (DMT) superfamily. Plant drug/metabolite exporter (P-DME) (TC 2.A.7.4) family.</text>
</comment>
<dbReference type="AlphaFoldDB" id="A0A2Z6LJP2"/>